<dbReference type="InterPro" id="IPR022907">
    <property type="entry name" value="VapC_family"/>
</dbReference>
<comment type="similarity">
    <text evidence="6">Belongs to the PINc/VapC protein family.</text>
</comment>
<comment type="caution">
    <text evidence="8">The sequence shown here is derived from an EMBL/GenBank/DDBJ whole genome shotgun (WGS) entry which is preliminary data.</text>
</comment>
<protein>
    <recommendedName>
        <fullName evidence="6">Ribonuclease VapC</fullName>
        <shortName evidence="6">RNase VapC</shortName>
        <ecNumber evidence="6">3.1.-.-</ecNumber>
    </recommendedName>
    <alternativeName>
        <fullName evidence="6">Toxin VapC</fullName>
    </alternativeName>
</protein>
<keyword evidence="3 6" id="KW-0479">Metal-binding</keyword>
<dbReference type="SUPFAM" id="SSF88723">
    <property type="entry name" value="PIN domain-like"/>
    <property type="match status" value="1"/>
</dbReference>
<name>A0A9X1Y6Q0_9PROT</name>
<evidence type="ECO:0000256" key="3">
    <source>
        <dbReference type="ARBA" id="ARBA00022723"/>
    </source>
</evidence>
<evidence type="ECO:0000256" key="6">
    <source>
        <dbReference type="HAMAP-Rule" id="MF_00265"/>
    </source>
</evidence>
<dbReference type="RefSeq" id="WP_248667333.1">
    <property type="nucleotide sequence ID" value="NZ_JALPRX010000052.1"/>
</dbReference>
<evidence type="ECO:0000256" key="4">
    <source>
        <dbReference type="ARBA" id="ARBA00022801"/>
    </source>
</evidence>
<reference evidence="8" key="1">
    <citation type="submission" date="2022-04" db="EMBL/GenBank/DDBJ databases">
        <title>Roseomonas acroporae sp. nov., isolated from coral Acropora digitifera.</title>
        <authorList>
            <person name="Sun H."/>
        </authorList>
    </citation>
    <scope>NUCLEOTIDE SEQUENCE</scope>
    <source>
        <strain evidence="8">NAR14</strain>
    </source>
</reference>
<evidence type="ECO:0000313" key="8">
    <source>
        <dbReference type="EMBL" id="MCK8785209.1"/>
    </source>
</evidence>
<dbReference type="PANTHER" id="PTHR42740">
    <property type="entry name" value="RIBONUCLEASE VAPC3"/>
    <property type="match status" value="1"/>
</dbReference>
<dbReference type="Pfam" id="PF01850">
    <property type="entry name" value="PIN"/>
    <property type="match status" value="1"/>
</dbReference>
<evidence type="ECO:0000256" key="1">
    <source>
        <dbReference type="ARBA" id="ARBA00022649"/>
    </source>
</evidence>
<dbReference type="InterPro" id="IPR051749">
    <property type="entry name" value="PINc/VapC_TA_RNase"/>
</dbReference>
<accession>A0A9X1Y6Q0</accession>
<comment type="cofactor">
    <cofactor evidence="6">
        <name>Mg(2+)</name>
        <dbReference type="ChEBI" id="CHEBI:18420"/>
    </cofactor>
</comment>
<evidence type="ECO:0000313" key="9">
    <source>
        <dbReference type="Proteomes" id="UP001139516"/>
    </source>
</evidence>
<dbReference type="AlphaFoldDB" id="A0A9X1Y6Q0"/>
<dbReference type="EC" id="3.1.-.-" evidence="6"/>
<dbReference type="HAMAP" id="MF_00265">
    <property type="entry name" value="VapC_Nob1"/>
    <property type="match status" value="1"/>
</dbReference>
<dbReference type="GO" id="GO:0016787">
    <property type="term" value="F:hydrolase activity"/>
    <property type="evidence" value="ECO:0007669"/>
    <property type="project" value="UniProtKB-KW"/>
</dbReference>
<keyword evidence="9" id="KW-1185">Reference proteome</keyword>
<sequence>MIVVDSSVWIANLRALPHEAVRCLHEPAVLEDVLVGDIVLTEVLQGARDEPHAARIERSLRQFPVVPMLGEALAPDAARHYRRMRGAGRTMNKLADLLIGTYCIAHGHALLHCDADFDAMEAVCGLRVLR</sequence>
<keyword evidence="1 6" id="KW-1277">Toxin-antitoxin system</keyword>
<evidence type="ECO:0000259" key="7">
    <source>
        <dbReference type="Pfam" id="PF01850"/>
    </source>
</evidence>
<keyword evidence="6" id="KW-0800">Toxin</keyword>
<gene>
    <name evidence="6" type="primary">vapC</name>
    <name evidence="8" type="ORF">M0638_12520</name>
</gene>
<dbReference type="InterPro" id="IPR002716">
    <property type="entry name" value="PIN_dom"/>
</dbReference>
<feature type="binding site" evidence="6">
    <location>
        <position position="5"/>
    </location>
    <ligand>
        <name>Mg(2+)</name>
        <dbReference type="ChEBI" id="CHEBI:18420"/>
    </ligand>
</feature>
<dbReference type="EMBL" id="JALPRX010000052">
    <property type="protein sequence ID" value="MCK8785209.1"/>
    <property type="molecule type" value="Genomic_DNA"/>
</dbReference>
<dbReference type="GO" id="GO:0090729">
    <property type="term" value="F:toxin activity"/>
    <property type="evidence" value="ECO:0007669"/>
    <property type="project" value="UniProtKB-KW"/>
</dbReference>
<comment type="function">
    <text evidence="6">Toxic component of a toxin-antitoxin (TA) system. An RNase.</text>
</comment>
<feature type="binding site" evidence="6">
    <location>
        <position position="96"/>
    </location>
    <ligand>
        <name>Mg(2+)</name>
        <dbReference type="ChEBI" id="CHEBI:18420"/>
    </ligand>
</feature>
<dbReference type="PANTHER" id="PTHR42740:SF1">
    <property type="entry name" value="RIBONUCLEASE VAPC3"/>
    <property type="match status" value="1"/>
</dbReference>
<dbReference type="Proteomes" id="UP001139516">
    <property type="component" value="Unassembled WGS sequence"/>
</dbReference>
<evidence type="ECO:0000256" key="2">
    <source>
        <dbReference type="ARBA" id="ARBA00022722"/>
    </source>
</evidence>
<dbReference type="GO" id="GO:0000287">
    <property type="term" value="F:magnesium ion binding"/>
    <property type="evidence" value="ECO:0007669"/>
    <property type="project" value="UniProtKB-UniRule"/>
</dbReference>
<proteinExistence type="inferred from homology"/>
<dbReference type="Gene3D" id="3.40.50.1010">
    <property type="entry name" value="5'-nuclease"/>
    <property type="match status" value="1"/>
</dbReference>
<organism evidence="8 9">
    <name type="scientific">Roseomonas acroporae</name>
    <dbReference type="NCBI Taxonomy" id="2937791"/>
    <lineage>
        <taxon>Bacteria</taxon>
        <taxon>Pseudomonadati</taxon>
        <taxon>Pseudomonadota</taxon>
        <taxon>Alphaproteobacteria</taxon>
        <taxon>Acetobacterales</taxon>
        <taxon>Roseomonadaceae</taxon>
        <taxon>Roseomonas</taxon>
    </lineage>
</organism>
<keyword evidence="2 6" id="KW-0540">Nuclease</keyword>
<dbReference type="GO" id="GO:0004540">
    <property type="term" value="F:RNA nuclease activity"/>
    <property type="evidence" value="ECO:0007669"/>
    <property type="project" value="InterPro"/>
</dbReference>
<dbReference type="InterPro" id="IPR029060">
    <property type="entry name" value="PIN-like_dom_sf"/>
</dbReference>
<keyword evidence="5 6" id="KW-0460">Magnesium</keyword>
<evidence type="ECO:0000256" key="5">
    <source>
        <dbReference type="ARBA" id="ARBA00022842"/>
    </source>
</evidence>
<keyword evidence="4 6" id="KW-0378">Hydrolase</keyword>
<feature type="domain" description="PIN" evidence="7">
    <location>
        <begin position="2"/>
        <end position="120"/>
    </location>
</feature>